<accession>A0A7W6FZV2</accession>
<comment type="caution">
    <text evidence="1">The sequence shown here is derived from an EMBL/GenBank/DDBJ whole genome shotgun (WGS) entry which is preliminary data.</text>
</comment>
<reference evidence="1 2" key="1">
    <citation type="submission" date="2020-08" db="EMBL/GenBank/DDBJ databases">
        <title>Genomic Encyclopedia of Type Strains, Phase IV (KMG-IV): sequencing the most valuable type-strain genomes for metagenomic binning, comparative biology and taxonomic classification.</title>
        <authorList>
            <person name="Goeker M."/>
        </authorList>
    </citation>
    <scope>NUCLEOTIDE SEQUENCE [LARGE SCALE GENOMIC DNA]</scope>
    <source>
        <strain evidence="1 2">DSM 27568</strain>
    </source>
</reference>
<name>A0A7W6FZV2_9SPHN</name>
<dbReference type="EMBL" id="JACIDY010000025">
    <property type="protein sequence ID" value="MBB3941778.1"/>
    <property type="molecule type" value="Genomic_DNA"/>
</dbReference>
<evidence type="ECO:0000313" key="1">
    <source>
        <dbReference type="EMBL" id="MBB3941778.1"/>
    </source>
</evidence>
<dbReference type="Proteomes" id="UP000561459">
    <property type="component" value="Unassembled WGS sequence"/>
</dbReference>
<organism evidence="1 2">
    <name type="scientific">Novosphingobium fluoreni</name>
    <dbReference type="NCBI Taxonomy" id="1391222"/>
    <lineage>
        <taxon>Bacteria</taxon>
        <taxon>Pseudomonadati</taxon>
        <taxon>Pseudomonadota</taxon>
        <taxon>Alphaproteobacteria</taxon>
        <taxon>Sphingomonadales</taxon>
        <taxon>Sphingomonadaceae</taxon>
        <taxon>Novosphingobium</taxon>
    </lineage>
</organism>
<proteinExistence type="predicted"/>
<protein>
    <submittedName>
        <fullName evidence="1">Transposase</fullName>
    </submittedName>
</protein>
<sequence>MAKPRGGDRHSGKIEAHGGFIRELIAEQGDMTLVEVQARLIERGAPVGIGTVHRFFVRHGITRKKRPATRSSRTVPTS</sequence>
<keyword evidence="2" id="KW-1185">Reference proteome</keyword>
<dbReference type="InterPro" id="IPR009057">
    <property type="entry name" value="Homeodomain-like_sf"/>
</dbReference>
<evidence type="ECO:0000313" key="2">
    <source>
        <dbReference type="Proteomes" id="UP000561459"/>
    </source>
</evidence>
<gene>
    <name evidence="1" type="ORF">GGR39_003465</name>
</gene>
<dbReference type="SUPFAM" id="SSF46689">
    <property type="entry name" value="Homeodomain-like"/>
    <property type="match status" value="1"/>
</dbReference>
<dbReference type="AlphaFoldDB" id="A0A7W6FZV2"/>